<dbReference type="Proteomes" id="UP000593574">
    <property type="component" value="Unassembled WGS sequence"/>
</dbReference>
<keyword evidence="2" id="KW-0349">Heme</keyword>
<evidence type="ECO:0000256" key="5">
    <source>
        <dbReference type="ARBA" id="ARBA00023004"/>
    </source>
</evidence>
<evidence type="ECO:0000256" key="6">
    <source>
        <dbReference type="ARBA" id="ARBA00023033"/>
    </source>
</evidence>
<evidence type="ECO:0000256" key="1">
    <source>
        <dbReference type="ARBA" id="ARBA00010617"/>
    </source>
</evidence>
<dbReference type="SUPFAM" id="SSF48264">
    <property type="entry name" value="Cytochrome P450"/>
    <property type="match status" value="1"/>
</dbReference>
<gene>
    <name evidence="7" type="ORF">Golax_025476</name>
</gene>
<name>A0A7J9B2Z4_9ROSI</name>
<keyword evidence="3" id="KW-0479">Metal-binding</keyword>
<proteinExistence type="inferred from homology"/>
<keyword evidence="5" id="KW-0408">Iron</keyword>
<dbReference type="PANTHER" id="PTHR47947:SF29">
    <property type="entry name" value="CYTOCHROME P450 CYP82D47-LIKE"/>
    <property type="match status" value="1"/>
</dbReference>
<keyword evidence="6" id="KW-0503">Monooxygenase</keyword>
<reference evidence="7 8" key="1">
    <citation type="journal article" date="2019" name="Genome Biol. Evol.">
        <title>Insights into the evolution of the New World diploid cottons (Gossypium, subgenus Houzingenia) based on genome sequencing.</title>
        <authorList>
            <person name="Grover C.E."/>
            <person name="Arick M.A. 2nd"/>
            <person name="Thrash A."/>
            <person name="Conover J.L."/>
            <person name="Sanders W.S."/>
            <person name="Peterson D.G."/>
            <person name="Frelichowski J.E."/>
            <person name="Scheffler J.A."/>
            <person name="Scheffler B.E."/>
            <person name="Wendel J.F."/>
        </authorList>
    </citation>
    <scope>NUCLEOTIDE SEQUENCE [LARGE SCALE GENOMIC DNA]</scope>
    <source>
        <strain evidence="7">4</strain>
        <tissue evidence="7">Leaf</tissue>
    </source>
</reference>
<dbReference type="Gene3D" id="1.10.630.10">
    <property type="entry name" value="Cytochrome P450"/>
    <property type="match status" value="1"/>
</dbReference>
<dbReference type="InterPro" id="IPR001128">
    <property type="entry name" value="Cyt_P450"/>
</dbReference>
<evidence type="ECO:0000313" key="7">
    <source>
        <dbReference type="EMBL" id="MBA0730069.1"/>
    </source>
</evidence>
<comment type="similarity">
    <text evidence="1">Belongs to the cytochrome P450 family.</text>
</comment>
<dbReference type="GO" id="GO:0004497">
    <property type="term" value="F:monooxygenase activity"/>
    <property type="evidence" value="ECO:0007669"/>
    <property type="project" value="UniProtKB-KW"/>
</dbReference>
<dbReference type="PANTHER" id="PTHR47947">
    <property type="entry name" value="CYTOCHROME P450 82C3-RELATED"/>
    <property type="match status" value="1"/>
</dbReference>
<organism evidence="7 8">
    <name type="scientific">Gossypium laxum</name>
    <dbReference type="NCBI Taxonomy" id="34288"/>
    <lineage>
        <taxon>Eukaryota</taxon>
        <taxon>Viridiplantae</taxon>
        <taxon>Streptophyta</taxon>
        <taxon>Embryophyta</taxon>
        <taxon>Tracheophyta</taxon>
        <taxon>Spermatophyta</taxon>
        <taxon>Magnoliopsida</taxon>
        <taxon>eudicotyledons</taxon>
        <taxon>Gunneridae</taxon>
        <taxon>Pentapetalae</taxon>
        <taxon>rosids</taxon>
        <taxon>malvids</taxon>
        <taxon>Malvales</taxon>
        <taxon>Malvaceae</taxon>
        <taxon>Malvoideae</taxon>
        <taxon>Gossypium</taxon>
    </lineage>
</organism>
<evidence type="ECO:0000256" key="3">
    <source>
        <dbReference type="ARBA" id="ARBA00022723"/>
    </source>
</evidence>
<keyword evidence="8" id="KW-1185">Reference proteome</keyword>
<comment type="caution">
    <text evidence="7">The sequence shown here is derived from an EMBL/GenBank/DDBJ whole genome shotgun (WGS) entry which is preliminary data.</text>
</comment>
<sequence>SSKKRSRSCSSAPQAGGALPIIGHIHHFGGQQLIHKTLGAMADKYGLVFSIRLGSHQVLVLNSWEWPKNVSLSMIKFSPLDQTLLLQRF</sequence>
<dbReference type="AlphaFoldDB" id="A0A7J9B2Z4"/>
<keyword evidence="4" id="KW-0560">Oxidoreductase</keyword>
<dbReference type="GO" id="GO:0016705">
    <property type="term" value="F:oxidoreductase activity, acting on paired donors, with incorporation or reduction of molecular oxygen"/>
    <property type="evidence" value="ECO:0007669"/>
    <property type="project" value="InterPro"/>
</dbReference>
<evidence type="ECO:0000256" key="4">
    <source>
        <dbReference type="ARBA" id="ARBA00023002"/>
    </source>
</evidence>
<evidence type="ECO:0000256" key="2">
    <source>
        <dbReference type="ARBA" id="ARBA00022617"/>
    </source>
</evidence>
<dbReference type="Pfam" id="PF00067">
    <property type="entry name" value="p450"/>
    <property type="match status" value="1"/>
</dbReference>
<dbReference type="GO" id="GO:0005506">
    <property type="term" value="F:iron ion binding"/>
    <property type="evidence" value="ECO:0007669"/>
    <property type="project" value="InterPro"/>
</dbReference>
<dbReference type="EMBL" id="JABEZV010442104">
    <property type="protein sequence ID" value="MBA0730069.1"/>
    <property type="molecule type" value="Genomic_DNA"/>
</dbReference>
<accession>A0A7J9B2Z4</accession>
<dbReference type="InterPro" id="IPR050651">
    <property type="entry name" value="Plant_Cytochrome_P450_Monoox"/>
</dbReference>
<dbReference type="GO" id="GO:0020037">
    <property type="term" value="F:heme binding"/>
    <property type="evidence" value="ECO:0007669"/>
    <property type="project" value="InterPro"/>
</dbReference>
<feature type="non-terminal residue" evidence="7">
    <location>
        <position position="1"/>
    </location>
</feature>
<evidence type="ECO:0000313" key="8">
    <source>
        <dbReference type="Proteomes" id="UP000593574"/>
    </source>
</evidence>
<protein>
    <submittedName>
        <fullName evidence="7">Uncharacterized protein</fullName>
    </submittedName>
</protein>
<dbReference type="InterPro" id="IPR036396">
    <property type="entry name" value="Cyt_P450_sf"/>
</dbReference>